<dbReference type="RefSeq" id="XP_002340153.1">
    <property type="nucleotide sequence ID" value="XM_002340112.1"/>
</dbReference>
<dbReference type="InParanoid" id="B8LXV1"/>
<dbReference type="PANTHER" id="PTHR46310:SF7">
    <property type="entry name" value="AMIDASE 1"/>
    <property type="match status" value="1"/>
</dbReference>
<evidence type="ECO:0000313" key="3">
    <source>
        <dbReference type="Proteomes" id="UP000001745"/>
    </source>
</evidence>
<dbReference type="STRING" id="441959.B8LXV1"/>
<feature type="domain" description="Amidase" evidence="1">
    <location>
        <begin position="174"/>
        <end position="340"/>
    </location>
</feature>
<dbReference type="eggNOG" id="KOG1211">
    <property type="taxonomic scope" value="Eukaryota"/>
</dbReference>
<name>B8LXV1_TALSN</name>
<dbReference type="Gene3D" id="3.90.1300.10">
    <property type="entry name" value="Amidase signature (AS) domain"/>
    <property type="match status" value="1"/>
</dbReference>
<organism evidence="2 3">
    <name type="scientific">Talaromyces stipitatus (strain ATCC 10500 / CBS 375.48 / QM 6759 / NRRL 1006)</name>
    <name type="common">Penicillium stipitatum</name>
    <dbReference type="NCBI Taxonomy" id="441959"/>
    <lineage>
        <taxon>Eukaryota</taxon>
        <taxon>Fungi</taxon>
        <taxon>Dikarya</taxon>
        <taxon>Ascomycota</taxon>
        <taxon>Pezizomycotina</taxon>
        <taxon>Eurotiomycetes</taxon>
        <taxon>Eurotiomycetidae</taxon>
        <taxon>Eurotiales</taxon>
        <taxon>Trichocomaceae</taxon>
        <taxon>Talaromyces</taxon>
        <taxon>Talaromyces sect. Talaromyces</taxon>
    </lineage>
</organism>
<dbReference type="OMA" id="ASYGLWG"/>
<protein>
    <submittedName>
        <fullName evidence="2">Amidase, putative</fullName>
    </submittedName>
</protein>
<dbReference type="PhylomeDB" id="B8LXV1"/>
<proteinExistence type="predicted"/>
<dbReference type="SUPFAM" id="SSF75304">
    <property type="entry name" value="Amidase signature (AS) enzymes"/>
    <property type="match status" value="1"/>
</dbReference>
<keyword evidence="3" id="KW-1185">Reference proteome</keyword>
<dbReference type="Proteomes" id="UP000001745">
    <property type="component" value="Unassembled WGS sequence"/>
</dbReference>
<sequence>MMTSGEVSYYHTISNLDSILSSSIIPAVVIHAEEDDNLVSAAYIQAVLERFGEKDDVFTPKFADSGVLIVIYDTNQPPLSAGDSFTEFTRERFVGGVIFQKTKNKARWLEGPYFLQGKDIHQAWRLYPDYLGAFTTAVVPAESSSLFFQPLKCISSDGLHPAVAVPSRLHSPISAEKPLNGLRIAVKDNYHLAGTVTTHGSRSYAKCYGVQSTTSTYVERLIEMGCIVVGKTKLSSFAGTEVPPKGPIDYLAPFNPRGDLYQNPAGSSMGAAAAVAGYDWLDVSLATDTTGSTRAPAANNGVWGMRTTWGTFPMDGIIPSAKPFDTVGLLARDAAILHQLLKPYEHALISGHLPTQILYPTDWLPIKNEKQQKMIDKFTSCLETFLGTTRTEISLSNEWTKSAPEPLRGTKLADYLRKTGYWINMYDGYHNFGEFRDLYEQKFNEAPYISPVQTSKWESGRLVTPEQRAEAVEQSTTFKNWIKENIIKDGTTIMVVAVGNPGPSYRDELPPPVPSGPGGSYNANFFATILGLPQIIVPVGQLPFTSKVTKRTEYIPVVAGLVGGAGMDDTLVRVAMDALNRAGWPVKVLAGRRAFAFSDEKSGAAGEDQIESAKM</sequence>
<reference evidence="3" key="1">
    <citation type="journal article" date="2015" name="Genome Announc.">
        <title>Genome sequence of the AIDS-associated pathogen Penicillium marneffei (ATCC18224) and its near taxonomic relative Talaromyces stipitatus (ATCC10500).</title>
        <authorList>
            <person name="Nierman W.C."/>
            <person name="Fedorova-Abrams N.D."/>
            <person name="Andrianopoulos A."/>
        </authorList>
    </citation>
    <scope>NUCLEOTIDE SEQUENCE [LARGE SCALE GENOMIC DNA]</scope>
    <source>
        <strain evidence="3">ATCC 10500 / CBS 375.48 / QM 6759 / NRRL 1006</strain>
    </source>
</reference>
<dbReference type="EMBL" id="EQ962652">
    <property type="protein sequence ID" value="EED22766.1"/>
    <property type="molecule type" value="Genomic_DNA"/>
</dbReference>
<gene>
    <name evidence="2" type="ORF">TSTA_062530</name>
</gene>
<evidence type="ECO:0000259" key="1">
    <source>
        <dbReference type="Pfam" id="PF01425"/>
    </source>
</evidence>
<dbReference type="AlphaFoldDB" id="B8LXV1"/>
<dbReference type="OrthoDB" id="4227473at2759"/>
<dbReference type="InterPro" id="IPR036928">
    <property type="entry name" value="AS_sf"/>
</dbReference>
<dbReference type="GeneID" id="8106168"/>
<dbReference type="InterPro" id="IPR023631">
    <property type="entry name" value="Amidase_dom"/>
</dbReference>
<dbReference type="PANTHER" id="PTHR46310">
    <property type="entry name" value="AMIDASE 1"/>
    <property type="match status" value="1"/>
</dbReference>
<dbReference type="HOGENOM" id="CLU_020129_2_0_1"/>
<evidence type="ECO:0000313" key="2">
    <source>
        <dbReference type="EMBL" id="EED22766.1"/>
    </source>
</evidence>
<dbReference type="VEuPathDB" id="FungiDB:TSTA_062530"/>
<dbReference type="Pfam" id="PF01425">
    <property type="entry name" value="Amidase"/>
    <property type="match status" value="1"/>
</dbReference>
<accession>B8LXV1</accession>